<dbReference type="GO" id="GO:0016765">
    <property type="term" value="F:transferase activity, transferring alkyl or aryl (other than methyl) groups"/>
    <property type="evidence" value="ECO:0007669"/>
    <property type="project" value="InterPro"/>
</dbReference>
<protein>
    <submittedName>
        <fullName evidence="2">Undecaprenyl pyrophosphate synthase UppS</fullName>
    </submittedName>
</protein>
<comment type="caution">
    <text evidence="2">The sequence shown here is derived from an EMBL/GenBank/DDBJ whole genome shotgun (WGS) entry which is preliminary data.</text>
</comment>
<dbReference type="Gene3D" id="3.40.1180.10">
    <property type="entry name" value="Decaprenyl diphosphate synthase-like"/>
    <property type="match status" value="1"/>
</dbReference>
<organism evidence="2 3">
    <name type="scientific">Methanonatronarchaeum thermophilum</name>
    <dbReference type="NCBI Taxonomy" id="1927129"/>
    <lineage>
        <taxon>Archaea</taxon>
        <taxon>Methanobacteriati</taxon>
        <taxon>Methanobacteriota</taxon>
        <taxon>Methanonatronarchaeia</taxon>
        <taxon>Methanonatronarchaeales</taxon>
        <taxon>Methanonatronarchaeaceae</taxon>
        <taxon>Methanonatronarchaeum</taxon>
    </lineage>
</organism>
<dbReference type="AlphaFoldDB" id="A0A1Y3GAU9"/>
<name>A0A1Y3GAU9_9EURY</name>
<dbReference type="RefSeq" id="WP_161490832.1">
    <property type="nucleotide sequence ID" value="NZ_MRZU01000004.1"/>
</dbReference>
<gene>
    <name evidence="2" type="ORF">AMET1_1491</name>
</gene>
<proteinExistence type="predicted"/>
<sequence length="167" mass="18919">MGDLWNIDRIGIVVPDWGSLRIGRLFSVVNEFWERGVSKVVLGFPGASEDLKERVLDVFDSSGGEVVVVCKTGREEVLSSLRRVCRLVCGGEVVVEDVDEEFLGRFFDSGSDLDILIKVGGERLPNSLLWSLSYSEFFFVESFDGLDDGFVEYVFDEFRARERRFGR</sequence>
<dbReference type="Proteomes" id="UP000195137">
    <property type="component" value="Unassembled WGS sequence"/>
</dbReference>
<dbReference type="SUPFAM" id="SSF64005">
    <property type="entry name" value="Undecaprenyl diphosphate synthase"/>
    <property type="match status" value="1"/>
</dbReference>
<evidence type="ECO:0000313" key="3">
    <source>
        <dbReference type="Proteomes" id="UP000195137"/>
    </source>
</evidence>
<dbReference type="Pfam" id="PF01255">
    <property type="entry name" value="Prenyltransf"/>
    <property type="match status" value="1"/>
</dbReference>
<evidence type="ECO:0000256" key="1">
    <source>
        <dbReference type="ARBA" id="ARBA00022679"/>
    </source>
</evidence>
<keyword evidence="3" id="KW-1185">Reference proteome</keyword>
<dbReference type="InterPro" id="IPR036424">
    <property type="entry name" value="UPP_synth-like_sf"/>
</dbReference>
<accession>A0A1Y3GAU9</accession>
<dbReference type="EMBL" id="MRZU01000004">
    <property type="protein sequence ID" value="OUJ18572.1"/>
    <property type="molecule type" value="Genomic_DNA"/>
</dbReference>
<evidence type="ECO:0000313" key="2">
    <source>
        <dbReference type="EMBL" id="OUJ18572.1"/>
    </source>
</evidence>
<reference evidence="2 3" key="1">
    <citation type="submission" date="2016-12" db="EMBL/GenBank/DDBJ databases">
        <title>Discovery of methanogenic haloarchaea.</title>
        <authorList>
            <person name="Sorokin D.Y."/>
            <person name="Makarova K.S."/>
            <person name="Abbas B."/>
            <person name="Ferrer M."/>
            <person name="Golyshin P.N."/>
        </authorList>
    </citation>
    <scope>NUCLEOTIDE SEQUENCE [LARGE SCALE GENOMIC DNA]</scope>
    <source>
        <strain evidence="2">AMET1</strain>
    </source>
</reference>
<keyword evidence="1" id="KW-0808">Transferase</keyword>
<dbReference type="InterPro" id="IPR001441">
    <property type="entry name" value="UPP_synth-like"/>
</dbReference>